<feature type="non-terminal residue" evidence="1">
    <location>
        <position position="408"/>
    </location>
</feature>
<gene>
    <name evidence="1" type="ORF">LTS18_011750</name>
</gene>
<proteinExistence type="predicted"/>
<reference evidence="1" key="1">
    <citation type="submission" date="2024-09" db="EMBL/GenBank/DDBJ databases">
        <title>Black Yeasts Isolated from many extreme environments.</title>
        <authorList>
            <person name="Coleine C."/>
            <person name="Stajich J.E."/>
            <person name="Selbmann L."/>
        </authorList>
    </citation>
    <scope>NUCLEOTIDE SEQUENCE</scope>
    <source>
        <strain evidence="1">CCFEE 5737</strain>
    </source>
</reference>
<organism evidence="1 2">
    <name type="scientific">Coniosporium uncinatum</name>
    <dbReference type="NCBI Taxonomy" id="93489"/>
    <lineage>
        <taxon>Eukaryota</taxon>
        <taxon>Fungi</taxon>
        <taxon>Dikarya</taxon>
        <taxon>Ascomycota</taxon>
        <taxon>Pezizomycotina</taxon>
        <taxon>Dothideomycetes</taxon>
        <taxon>Dothideomycetes incertae sedis</taxon>
        <taxon>Coniosporium</taxon>
    </lineage>
</organism>
<name>A0ACC3DJJ7_9PEZI</name>
<evidence type="ECO:0000313" key="2">
    <source>
        <dbReference type="Proteomes" id="UP001186974"/>
    </source>
</evidence>
<dbReference type="EMBL" id="JAWDJW010003446">
    <property type="protein sequence ID" value="KAK3076879.1"/>
    <property type="molecule type" value="Genomic_DNA"/>
</dbReference>
<protein>
    <submittedName>
        <fullName evidence="1">Uncharacterized protein</fullName>
    </submittedName>
</protein>
<comment type="caution">
    <text evidence="1">The sequence shown here is derived from an EMBL/GenBank/DDBJ whole genome shotgun (WGS) entry which is preliminary data.</text>
</comment>
<evidence type="ECO:0000313" key="1">
    <source>
        <dbReference type="EMBL" id="KAK3076879.1"/>
    </source>
</evidence>
<keyword evidence="2" id="KW-1185">Reference proteome</keyword>
<dbReference type="Proteomes" id="UP001186974">
    <property type="component" value="Unassembled WGS sequence"/>
</dbReference>
<accession>A0ACC3DJJ7</accession>
<sequence length="408" mass="46957">MSQPHLLEFCHEIIHNILSAVEPQDIAAVAQTCRALNGYIKSNRLLYKELFLRHWDNPQKEKEPEPDWETELPRLVRLQKLFDSSDINVKKANYPFVSGTASSLILNAEPREASRNLDFLRNAFVDKDNRDVFLCSSSLYRYGVEPNQRPAETVQDRRYSAKLHVLFGTLTDVTPQAFLSTHPVARSIVYDIRRYTDGTLWGPFLDDGLQRIDWEKMEALMVDLGHNLRQFSERTKGLFQPPWDRPFTGVTPNSYTPSEPMIRCPHFEPQPSFVPLSSSKPKLSKQIDPALVAQDPYGITGTWRRVVCFLDYNDFYRFNFTDALELPQPREPIHKQEAIRLITLKLRVTKFETPGEDDGQALPIAHFTGTSRSMHASWDPNANSKIRGTVRLTREGEVRWTTLSVFHG</sequence>